<dbReference type="Gene3D" id="3.90.1150.10">
    <property type="entry name" value="Aspartate Aminotransferase, domain 1"/>
    <property type="match status" value="1"/>
</dbReference>
<evidence type="ECO:0000256" key="2">
    <source>
        <dbReference type="ARBA" id="ARBA00010447"/>
    </source>
</evidence>
<feature type="region of interest" description="Disordered" evidence="6">
    <location>
        <begin position="1"/>
        <end position="21"/>
    </location>
</feature>
<keyword evidence="9" id="KW-1185">Reference proteome</keyword>
<keyword evidence="8" id="KW-0032">Aminotransferase</keyword>
<evidence type="ECO:0000256" key="1">
    <source>
        <dbReference type="ARBA" id="ARBA00001933"/>
    </source>
</evidence>
<reference evidence="8 9" key="1">
    <citation type="submission" date="2024-01" db="EMBL/GenBank/DDBJ databases">
        <title>Genome insights into Plantactinospora sonchi sp. nov.</title>
        <authorList>
            <person name="Wang L."/>
        </authorList>
    </citation>
    <scope>NUCLEOTIDE SEQUENCE [LARGE SCALE GENOMIC DNA]</scope>
    <source>
        <strain evidence="8 9">NEAU-QY2</strain>
    </source>
</reference>
<protein>
    <submittedName>
        <fullName evidence="8">Aminotransferase class V-fold PLP-dependent enzyme</fullName>
    </submittedName>
</protein>
<dbReference type="InterPro" id="IPR015422">
    <property type="entry name" value="PyrdxlP-dep_Trfase_small"/>
</dbReference>
<dbReference type="Gene3D" id="3.40.640.10">
    <property type="entry name" value="Type I PLP-dependent aspartate aminotransferase-like (Major domain)"/>
    <property type="match status" value="1"/>
</dbReference>
<accession>A0ABU7RRW8</accession>
<dbReference type="GO" id="GO:0008483">
    <property type="term" value="F:transaminase activity"/>
    <property type="evidence" value="ECO:0007669"/>
    <property type="project" value="UniProtKB-KW"/>
</dbReference>
<evidence type="ECO:0000256" key="4">
    <source>
        <dbReference type="ARBA" id="ARBA00050776"/>
    </source>
</evidence>
<dbReference type="EMBL" id="JAZGQK010000010">
    <property type="protein sequence ID" value="MEE6259247.1"/>
    <property type="molecule type" value="Genomic_DNA"/>
</dbReference>
<dbReference type="InterPro" id="IPR000192">
    <property type="entry name" value="Aminotrans_V_dom"/>
</dbReference>
<comment type="catalytic activity">
    <reaction evidence="4">
        <text>(sulfur carrier)-H + L-cysteine = (sulfur carrier)-SH + L-alanine</text>
        <dbReference type="Rhea" id="RHEA:43892"/>
        <dbReference type="Rhea" id="RHEA-COMP:14737"/>
        <dbReference type="Rhea" id="RHEA-COMP:14739"/>
        <dbReference type="ChEBI" id="CHEBI:29917"/>
        <dbReference type="ChEBI" id="CHEBI:35235"/>
        <dbReference type="ChEBI" id="CHEBI:57972"/>
        <dbReference type="ChEBI" id="CHEBI:64428"/>
        <dbReference type="EC" id="2.8.1.7"/>
    </reaction>
</comment>
<proteinExistence type="inferred from homology"/>
<evidence type="ECO:0000256" key="5">
    <source>
        <dbReference type="RuleBase" id="RU004504"/>
    </source>
</evidence>
<evidence type="ECO:0000256" key="3">
    <source>
        <dbReference type="ARBA" id="ARBA00022898"/>
    </source>
</evidence>
<comment type="cofactor">
    <cofactor evidence="1 5">
        <name>pyridoxal 5'-phosphate</name>
        <dbReference type="ChEBI" id="CHEBI:597326"/>
    </cofactor>
</comment>
<dbReference type="PANTHER" id="PTHR43586">
    <property type="entry name" value="CYSTEINE DESULFURASE"/>
    <property type="match status" value="1"/>
</dbReference>
<dbReference type="Pfam" id="PF00266">
    <property type="entry name" value="Aminotran_5"/>
    <property type="match status" value="1"/>
</dbReference>
<evidence type="ECO:0000259" key="7">
    <source>
        <dbReference type="Pfam" id="PF00266"/>
    </source>
</evidence>
<comment type="caution">
    <text evidence="8">The sequence shown here is derived from an EMBL/GenBank/DDBJ whole genome shotgun (WGS) entry which is preliminary data.</text>
</comment>
<gene>
    <name evidence="8" type="ORF">V1633_12195</name>
</gene>
<comment type="similarity">
    <text evidence="2">Belongs to the class-V pyridoxal-phosphate-dependent aminotransferase family. Csd subfamily.</text>
</comment>
<keyword evidence="8" id="KW-0808">Transferase</keyword>
<dbReference type="PANTHER" id="PTHR43586:SF8">
    <property type="entry name" value="CYSTEINE DESULFURASE 1, CHLOROPLASTIC"/>
    <property type="match status" value="1"/>
</dbReference>
<evidence type="ECO:0000313" key="9">
    <source>
        <dbReference type="Proteomes" id="UP001332243"/>
    </source>
</evidence>
<keyword evidence="3" id="KW-0663">Pyridoxal phosphate</keyword>
<dbReference type="InterPro" id="IPR020578">
    <property type="entry name" value="Aminotrans_V_PyrdxlP_BS"/>
</dbReference>
<dbReference type="InterPro" id="IPR015421">
    <property type="entry name" value="PyrdxlP-dep_Trfase_major"/>
</dbReference>
<feature type="domain" description="Aminotransferase class V" evidence="7">
    <location>
        <begin position="74"/>
        <end position="456"/>
    </location>
</feature>
<evidence type="ECO:0000313" key="8">
    <source>
        <dbReference type="EMBL" id="MEE6259247.1"/>
    </source>
</evidence>
<dbReference type="SUPFAM" id="SSF53383">
    <property type="entry name" value="PLP-dependent transferases"/>
    <property type="match status" value="1"/>
</dbReference>
<dbReference type="RefSeq" id="WP_331214378.1">
    <property type="nucleotide sequence ID" value="NZ_JAZGQK010000010.1"/>
</dbReference>
<dbReference type="InterPro" id="IPR015424">
    <property type="entry name" value="PyrdxlP-dep_Trfase"/>
</dbReference>
<evidence type="ECO:0000256" key="6">
    <source>
        <dbReference type="SAM" id="MobiDB-lite"/>
    </source>
</evidence>
<sequence length="467" mass="47716">MSTTVAPPARRTAPADLAPDPVAAVTAPGRPADAPADSTAAAALATDSTVAALAAGSTAAAAGPLDVLGVPGQINLDYAATAPCARAAADAVAELLPWYGSVHRGAGALSRRSTLAYERSRERVGDFLGVRADDHVIFTRNTTDALNLLARALPAGTRVVTFGGEHHANLLPWPAGAVRLPVPGSPATAVRSLDAALRELRRGATEAVPILVAVTGASNVTGEVWPVAELALVAHRYGARIALDAAQLAPHAPVDLAALDVDYVAVSGHKLYAPFGIGVLAGRSDWLDAAPPYLAGGGATLAVGAATHDVRWTTGPARHEAGTPNLLGAVALAAVCQALEAADRTALHLHEQALLAHLRAGLAALPEVCELRTFAAEAPRVGIVSFVVAGRDSAEVAAELAQRWQIGLRDGLFCAHPLARRLLAEAASRNGRADLPATALRASIGLGTTRRHVDHLLAALATLTDAN</sequence>
<name>A0ABU7RRW8_9ACTN</name>
<dbReference type="Proteomes" id="UP001332243">
    <property type="component" value="Unassembled WGS sequence"/>
</dbReference>
<organism evidence="8 9">
    <name type="scientific">Plantactinospora sonchi</name>
    <dbReference type="NCBI Taxonomy" id="1544735"/>
    <lineage>
        <taxon>Bacteria</taxon>
        <taxon>Bacillati</taxon>
        <taxon>Actinomycetota</taxon>
        <taxon>Actinomycetes</taxon>
        <taxon>Micromonosporales</taxon>
        <taxon>Micromonosporaceae</taxon>
        <taxon>Plantactinospora</taxon>
    </lineage>
</organism>
<dbReference type="PROSITE" id="PS00595">
    <property type="entry name" value="AA_TRANSFER_CLASS_5"/>
    <property type="match status" value="1"/>
</dbReference>